<gene>
    <name evidence="5" type="ORF">HNQ45_000840</name>
</gene>
<dbReference type="PROSITE" id="PS00163">
    <property type="entry name" value="FUMARATE_LYASES"/>
    <property type="match status" value="1"/>
</dbReference>
<dbReference type="Gene3D" id="1.20.200.10">
    <property type="entry name" value="Fumarase/aspartase (Central domain)"/>
    <property type="match status" value="1"/>
</dbReference>
<dbReference type="FunFam" id="1.20.200.10:FF:000001">
    <property type="entry name" value="Fumarate hydratase, mitochondrial"/>
    <property type="match status" value="1"/>
</dbReference>
<dbReference type="Proteomes" id="UP000579136">
    <property type="component" value="Unassembled WGS sequence"/>
</dbReference>
<dbReference type="AlphaFoldDB" id="A0A9Q2CYN4"/>
<dbReference type="RefSeq" id="WP_183673747.1">
    <property type="nucleotide sequence ID" value="NZ_CBCRYX010000006.1"/>
</dbReference>
<proteinExistence type="predicted"/>
<dbReference type="SUPFAM" id="SSF48557">
    <property type="entry name" value="L-aspartase-like"/>
    <property type="match status" value="1"/>
</dbReference>
<feature type="domain" description="Fumarate lyase N-terminal" evidence="3">
    <location>
        <begin position="14"/>
        <end position="343"/>
    </location>
</feature>
<dbReference type="Pfam" id="PF00206">
    <property type="entry name" value="Lyase_1"/>
    <property type="match status" value="1"/>
</dbReference>
<evidence type="ECO:0000313" key="5">
    <source>
        <dbReference type="EMBL" id="MBB5175956.1"/>
    </source>
</evidence>
<evidence type="ECO:0000256" key="2">
    <source>
        <dbReference type="ARBA" id="ARBA00023239"/>
    </source>
</evidence>
<comment type="caution">
    <text evidence="5">The sequence shown here is derived from an EMBL/GenBank/DDBJ whole genome shotgun (WGS) entry which is preliminary data.</text>
</comment>
<protein>
    <submittedName>
        <fullName evidence="5">Aspartate ammonia-lyase</fullName>
        <ecNumber evidence="5">4.3.1.1</ecNumber>
    </submittedName>
</protein>
<dbReference type="PANTHER" id="PTHR42696:SF2">
    <property type="entry name" value="ASPARTATE AMMONIA-LYASE"/>
    <property type="match status" value="1"/>
</dbReference>
<dbReference type="GO" id="GO:0006099">
    <property type="term" value="P:tricarboxylic acid cycle"/>
    <property type="evidence" value="ECO:0007669"/>
    <property type="project" value="UniProtKB-KW"/>
</dbReference>
<dbReference type="Gene3D" id="1.10.275.10">
    <property type="entry name" value="Fumarase/aspartase (N-terminal domain)"/>
    <property type="match status" value="1"/>
</dbReference>
<sequence>MMTQHTRIESDFLGEKEISNDAYYGVQSLRAKENFPITGHPLNKDLIRALGMVKKAAAIANFKVGYLEEDKKNAIVQAAEEIIDGKHVKEFIVDSIQGGAGTSMNMNANEVIANRALEILGREKGDYDYISPNNHVNMAQSTNDAVPTAIHLAILMRAEALLEVIDTMQEAFKEKSIEFDGYIKMGRTHLQDAIPIRLGQEFGAYARVIGRDRKRIERSLDDLKEINIGATAVGTGLNASVEYIEHVVEELSNISGYDLVSSENLVDATQFTDAYVEVSADLKIMMTNMSKIANDIRMMASGPKAGLYEIKLPGRQPGSSIMPGKVNPVMPEMINQVAFQVYGNDLTVSLASEAGQFELNVMGPVLVYNLLQSIDVMHNGFKAFTEYCVAGITPNKEVMENYVNESLGVITACVPHIGYKQSSEIVKEALLTGKGVRELILEHSILTKNQLDHVLNPYEMTNIGISELPEE</sequence>
<dbReference type="FunFam" id="1.10.275.10:FF:000001">
    <property type="entry name" value="Fumarate hydratase, mitochondrial"/>
    <property type="match status" value="1"/>
</dbReference>
<feature type="domain" description="Fumarase C C-terminal" evidence="4">
    <location>
        <begin position="410"/>
        <end position="462"/>
    </location>
</feature>
<dbReference type="InterPro" id="IPR018951">
    <property type="entry name" value="Fumarase_C_C"/>
</dbReference>
<dbReference type="GO" id="GO:0008797">
    <property type="term" value="F:aspartate ammonia-lyase activity"/>
    <property type="evidence" value="ECO:0007669"/>
    <property type="project" value="UniProtKB-EC"/>
</dbReference>
<dbReference type="CDD" id="cd01357">
    <property type="entry name" value="Aspartase"/>
    <property type="match status" value="1"/>
</dbReference>
<evidence type="ECO:0000256" key="1">
    <source>
        <dbReference type="ARBA" id="ARBA00022532"/>
    </source>
</evidence>
<dbReference type="InterPro" id="IPR020557">
    <property type="entry name" value="Fumarate_lyase_CS"/>
</dbReference>
<dbReference type="InterPro" id="IPR008948">
    <property type="entry name" value="L-Aspartase-like"/>
</dbReference>
<dbReference type="GO" id="GO:0006531">
    <property type="term" value="P:aspartate metabolic process"/>
    <property type="evidence" value="ECO:0007669"/>
    <property type="project" value="TreeGrafter"/>
</dbReference>
<dbReference type="Pfam" id="PF10415">
    <property type="entry name" value="FumaraseC_C"/>
    <property type="match status" value="1"/>
</dbReference>
<dbReference type="PRINTS" id="PR00149">
    <property type="entry name" value="FUMRATELYASE"/>
</dbReference>
<dbReference type="GO" id="GO:0005829">
    <property type="term" value="C:cytosol"/>
    <property type="evidence" value="ECO:0007669"/>
    <property type="project" value="TreeGrafter"/>
</dbReference>
<dbReference type="PRINTS" id="PR00145">
    <property type="entry name" value="ARGSUCLYASE"/>
</dbReference>
<dbReference type="PANTHER" id="PTHR42696">
    <property type="entry name" value="ASPARTATE AMMONIA-LYASE"/>
    <property type="match status" value="1"/>
</dbReference>
<dbReference type="InterPro" id="IPR051546">
    <property type="entry name" value="Aspartate_Ammonia-Lyase"/>
</dbReference>
<dbReference type="EC" id="4.3.1.1" evidence="5"/>
<accession>A0A9Q2CYN4</accession>
<keyword evidence="2 5" id="KW-0456">Lyase</keyword>
<keyword evidence="6" id="KW-1185">Reference proteome</keyword>
<dbReference type="Gene3D" id="1.10.40.30">
    <property type="entry name" value="Fumarase/aspartase (C-terminal domain)"/>
    <property type="match status" value="1"/>
</dbReference>
<dbReference type="NCBIfam" id="NF008909">
    <property type="entry name" value="PRK12273.1"/>
    <property type="match status" value="1"/>
</dbReference>
<dbReference type="InterPro" id="IPR000362">
    <property type="entry name" value="Fumarate_lyase_fam"/>
</dbReference>
<name>A0A9Q2CYN4_9STAP</name>
<evidence type="ECO:0000313" key="6">
    <source>
        <dbReference type="Proteomes" id="UP000579136"/>
    </source>
</evidence>
<evidence type="ECO:0000259" key="4">
    <source>
        <dbReference type="Pfam" id="PF10415"/>
    </source>
</evidence>
<dbReference type="InterPro" id="IPR022761">
    <property type="entry name" value="Fumarate_lyase_N"/>
</dbReference>
<keyword evidence="1" id="KW-0816">Tricarboxylic acid cycle</keyword>
<organism evidence="5 6">
    <name type="scientific">Nosocomiicoccus ampullae</name>
    <dbReference type="NCBI Taxonomy" id="489910"/>
    <lineage>
        <taxon>Bacteria</taxon>
        <taxon>Bacillati</taxon>
        <taxon>Bacillota</taxon>
        <taxon>Bacilli</taxon>
        <taxon>Bacillales</taxon>
        <taxon>Staphylococcaceae</taxon>
        <taxon>Nosocomiicoccus</taxon>
    </lineage>
</organism>
<dbReference type="EMBL" id="JACHHF010000004">
    <property type="protein sequence ID" value="MBB5175956.1"/>
    <property type="molecule type" value="Genomic_DNA"/>
</dbReference>
<evidence type="ECO:0000259" key="3">
    <source>
        <dbReference type="Pfam" id="PF00206"/>
    </source>
</evidence>
<dbReference type="InterPro" id="IPR024083">
    <property type="entry name" value="Fumarase/histidase_N"/>
</dbReference>
<reference evidence="5 6" key="1">
    <citation type="submission" date="2020-08" db="EMBL/GenBank/DDBJ databases">
        <title>Genomic Encyclopedia of Type Strains, Phase IV (KMG-IV): sequencing the most valuable type-strain genomes for metagenomic binning, comparative biology and taxonomic classification.</title>
        <authorList>
            <person name="Goeker M."/>
        </authorList>
    </citation>
    <scope>NUCLEOTIDE SEQUENCE [LARGE SCALE GENOMIC DNA]</scope>
    <source>
        <strain evidence="5 6">DSM 19163</strain>
    </source>
</reference>